<gene>
    <name evidence="1" type="ORF">WMY93_007706</name>
</gene>
<protein>
    <submittedName>
        <fullName evidence="1">Uncharacterized protein</fullName>
    </submittedName>
</protein>
<dbReference type="Proteomes" id="UP001460270">
    <property type="component" value="Unassembled WGS sequence"/>
</dbReference>
<evidence type="ECO:0000313" key="1">
    <source>
        <dbReference type="EMBL" id="KAK7925396.1"/>
    </source>
</evidence>
<comment type="caution">
    <text evidence="1">The sequence shown here is derived from an EMBL/GenBank/DDBJ whole genome shotgun (WGS) entry which is preliminary data.</text>
</comment>
<dbReference type="AlphaFoldDB" id="A0AAW0PDX2"/>
<sequence length="76" mass="8285">MSGGVSLVAPHQAKRRVFVTELRSEQHYQPKYLSKHVCCLENLVISTSSLVTALYNCRCLGSVTGGAGKCDKASWL</sequence>
<accession>A0AAW0PDX2</accession>
<organism evidence="1 2">
    <name type="scientific">Mugilogobius chulae</name>
    <name type="common">yellowstripe goby</name>
    <dbReference type="NCBI Taxonomy" id="88201"/>
    <lineage>
        <taxon>Eukaryota</taxon>
        <taxon>Metazoa</taxon>
        <taxon>Chordata</taxon>
        <taxon>Craniata</taxon>
        <taxon>Vertebrata</taxon>
        <taxon>Euteleostomi</taxon>
        <taxon>Actinopterygii</taxon>
        <taxon>Neopterygii</taxon>
        <taxon>Teleostei</taxon>
        <taxon>Neoteleostei</taxon>
        <taxon>Acanthomorphata</taxon>
        <taxon>Gobiaria</taxon>
        <taxon>Gobiiformes</taxon>
        <taxon>Gobioidei</taxon>
        <taxon>Gobiidae</taxon>
        <taxon>Gobionellinae</taxon>
        <taxon>Mugilogobius</taxon>
    </lineage>
</organism>
<name>A0AAW0PDX2_9GOBI</name>
<keyword evidence="2" id="KW-1185">Reference proteome</keyword>
<proteinExistence type="predicted"/>
<reference evidence="2" key="1">
    <citation type="submission" date="2024-04" db="EMBL/GenBank/DDBJ databases">
        <title>Salinicola lusitanus LLJ914,a marine bacterium isolated from the Okinawa Trough.</title>
        <authorList>
            <person name="Li J."/>
        </authorList>
    </citation>
    <scope>NUCLEOTIDE SEQUENCE [LARGE SCALE GENOMIC DNA]</scope>
</reference>
<evidence type="ECO:0000313" key="2">
    <source>
        <dbReference type="Proteomes" id="UP001460270"/>
    </source>
</evidence>
<dbReference type="EMBL" id="JBBPFD010000005">
    <property type="protein sequence ID" value="KAK7925396.1"/>
    <property type="molecule type" value="Genomic_DNA"/>
</dbReference>